<comment type="caution">
    <text evidence="1">The sequence shown here is derived from an EMBL/GenBank/DDBJ whole genome shotgun (WGS) entry which is preliminary data.</text>
</comment>
<keyword evidence="2" id="KW-1185">Reference proteome</keyword>
<dbReference type="EMBL" id="JAWRVE010000043">
    <property type="protein sequence ID" value="KAL1868875.1"/>
    <property type="molecule type" value="Genomic_DNA"/>
</dbReference>
<name>A0ABR3WZS3_9PEZI</name>
<proteinExistence type="predicted"/>
<protein>
    <submittedName>
        <fullName evidence="1">Uncharacterized protein</fullName>
    </submittedName>
</protein>
<reference evidence="1 2" key="1">
    <citation type="journal article" date="2024" name="IMA Fungus">
        <title>IMA Genome - F19 : A genome assembly and annotation guide to empower mycologists, including annotated draft genome sequences of Ceratocystis pirilliformis, Diaporthe australafricana, Fusarium ophioides, Paecilomyces lecythidis, and Sporothrix stenoceras.</title>
        <authorList>
            <person name="Aylward J."/>
            <person name="Wilson A.M."/>
            <person name="Visagie C.M."/>
            <person name="Spraker J."/>
            <person name="Barnes I."/>
            <person name="Buitendag C."/>
            <person name="Ceriani C."/>
            <person name="Del Mar Angel L."/>
            <person name="du Plessis D."/>
            <person name="Fuchs T."/>
            <person name="Gasser K."/>
            <person name="Kramer D."/>
            <person name="Li W."/>
            <person name="Munsamy K."/>
            <person name="Piso A."/>
            <person name="Price J.L."/>
            <person name="Sonnekus B."/>
            <person name="Thomas C."/>
            <person name="van der Nest A."/>
            <person name="van Dijk A."/>
            <person name="van Heerden A."/>
            <person name="van Vuuren N."/>
            <person name="Yilmaz N."/>
            <person name="Duong T.A."/>
            <person name="van der Merwe N.A."/>
            <person name="Wingfield M.J."/>
            <person name="Wingfield B.D."/>
        </authorList>
    </citation>
    <scope>NUCLEOTIDE SEQUENCE [LARGE SCALE GENOMIC DNA]</scope>
    <source>
        <strain evidence="1 2">CMW 18300</strain>
    </source>
</reference>
<evidence type="ECO:0000313" key="1">
    <source>
        <dbReference type="EMBL" id="KAL1868875.1"/>
    </source>
</evidence>
<accession>A0ABR3WZS3</accession>
<sequence length="134" mass="15085">MPSVFAMLAGADSLETLCIPEMSLARAICFPSRVDKMQTLEKTIDVAARDVAREVYGCLFTFLRRAVAVRGIDKVTEMMDVFGDVSVVHNPDRLRAPVQPRHIVGIQWTEERITALKKALGEEIERLLKEDVNR</sequence>
<gene>
    <name evidence="1" type="ORF">Daus18300_005711</name>
</gene>
<dbReference type="Proteomes" id="UP001583177">
    <property type="component" value="Unassembled WGS sequence"/>
</dbReference>
<organism evidence="1 2">
    <name type="scientific">Diaporthe australafricana</name>
    <dbReference type="NCBI Taxonomy" id="127596"/>
    <lineage>
        <taxon>Eukaryota</taxon>
        <taxon>Fungi</taxon>
        <taxon>Dikarya</taxon>
        <taxon>Ascomycota</taxon>
        <taxon>Pezizomycotina</taxon>
        <taxon>Sordariomycetes</taxon>
        <taxon>Sordariomycetidae</taxon>
        <taxon>Diaporthales</taxon>
        <taxon>Diaporthaceae</taxon>
        <taxon>Diaporthe</taxon>
    </lineage>
</organism>
<evidence type="ECO:0000313" key="2">
    <source>
        <dbReference type="Proteomes" id="UP001583177"/>
    </source>
</evidence>